<evidence type="ECO:0000256" key="1">
    <source>
        <dbReference type="SAM" id="Coils"/>
    </source>
</evidence>
<reference evidence="2" key="2">
    <citation type="submission" date="2025-08" db="UniProtKB">
        <authorList>
            <consortium name="Ensembl"/>
        </authorList>
    </citation>
    <scope>IDENTIFICATION</scope>
</reference>
<dbReference type="Ensembl" id="ENSSFOT00015018391.2">
    <property type="protein sequence ID" value="ENSSFOP00015018179.2"/>
    <property type="gene ID" value="ENSSFOG00015011671.2"/>
</dbReference>
<dbReference type="GO" id="GO:0005802">
    <property type="term" value="C:trans-Golgi network"/>
    <property type="evidence" value="ECO:0007669"/>
    <property type="project" value="TreeGrafter"/>
</dbReference>
<dbReference type="GO" id="GO:0090160">
    <property type="term" value="P:Golgi to lysosome transport"/>
    <property type="evidence" value="ECO:0007669"/>
    <property type="project" value="TreeGrafter"/>
</dbReference>
<dbReference type="InterPro" id="IPR034592">
    <property type="entry name" value="CCDC91"/>
</dbReference>
<reference evidence="2 3" key="1">
    <citation type="submission" date="2019-04" db="EMBL/GenBank/DDBJ databases">
        <authorList>
            <consortium name="Wellcome Sanger Institute Data Sharing"/>
        </authorList>
    </citation>
    <scope>NUCLEOTIDE SEQUENCE [LARGE SCALE GENOMIC DNA]</scope>
</reference>
<reference evidence="2" key="3">
    <citation type="submission" date="2025-09" db="UniProtKB">
        <authorList>
            <consortium name="Ensembl"/>
        </authorList>
    </citation>
    <scope>IDENTIFICATION</scope>
</reference>
<evidence type="ECO:0000313" key="3">
    <source>
        <dbReference type="Proteomes" id="UP000694397"/>
    </source>
</evidence>
<protein>
    <submittedName>
        <fullName evidence="2">Coiled-coil domain-containing protein 91-like</fullName>
    </submittedName>
</protein>
<organism evidence="2 3">
    <name type="scientific">Scleropages formosus</name>
    <name type="common">Asian bonytongue</name>
    <name type="synonym">Osteoglossum formosum</name>
    <dbReference type="NCBI Taxonomy" id="113540"/>
    <lineage>
        <taxon>Eukaryota</taxon>
        <taxon>Metazoa</taxon>
        <taxon>Chordata</taxon>
        <taxon>Craniata</taxon>
        <taxon>Vertebrata</taxon>
        <taxon>Euteleostomi</taxon>
        <taxon>Actinopterygii</taxon>
        <taxon>Neopterygii</taxon>
        <taxon>Teleostei</taxon>
        <taxon>Osteoglossocephala</taxon>
        <taxon>Osteoglossomorpha</taxon>
        <taxon>Osteoglossiformes</taxon>
        <taxon>Osteoglossidae</taxon>
        <taxon>Scleropages</taxon>
    </lineage>
</organism>
<gene>
    <name evidence="2" type="primary">LOC108942572</name>
</gene>
<keyword evidence="3" id="KW-1185">Reference proteome</keyword>
<dbReference type="AlphaFoldDB" id="A0A8C9RQ85"/>
<dbReference type="GeneTree" id="ENSGT00390000015899"/>
<keyword evidence="1" id="KW-0175">Coiled coil</keyword>
<feature type="coiled-coil region" evidence="1">
    <location>
        <begin position="4"/>
        <end position="214"/>
    </location>
</feature>
<dbReference type="PANTHER" id="PTHR35072:SF1">
    <property type="entry name" value="COILED-COIL DOMAIN-CONTAINING PROTEIN 91"/>
    <property type="match status" value="1"/>
</dbReference>
<dbReference type="Proteomes" id="UP000694397">
    <property type="component" value="Chromosome 5"/>
</dbReference>
<name>A0A8C9RQ85_SCLFO</name>
<dbReference type="GO" id="GO:0005829">
    <property type="term" value="C:cytosol"/>
    <property type="evidence" value="ECO:0007669"/>
    <property type="project" value="GOC"/>
</dbReference>
<accession>A0A8C9RQ85</accession>
<evidence type="ECO:0000313" key="2">
    <source>
        <dbReference type="Ensembl" id="ENSSFOP00015018179.2"/>
    </source>
</evidence>
<dbReference type="PANTHER" id="PTHR35072">
    <property type="entry name" value="COILED-COIL DOMAIN-CONTAINING PROTEIN 91"/>
    <property type="match status" value="1"/>
</dbReference>
<proteinExistence type="predicted"/>
<sequence length="276" mass="32279">MAKLTASEEEKACIQKELEQLMEKHSAWELQHHEEKQADAEVHRKRYAELQEKHNKALEDMRKAGHESLTIIVEEFKHQRLLDILDAERDALEEKLKETLSQQGQHQKELLEKCVEEEKQRAQEAVEAAVKAQEERMKEAVLEAVQEERRRAEKQWVDQRSEWEAERRRDREELAKAIQEALVDQRRISKESVKEAIAEERQAGERRLEEATLKVQNELMDFMKEQKRLDQALRQRHLSSLELFLSCAQRQLSTLMGDGDVDASKSLVSAAEEPAL</sequence>